<organism evidence="2 3">
    <name type="scientific">Actinorhabdospora filicis</name>
    <dbReference type="NCBI Taxonomy" id="1785913"/>
    <lineage>
        <taxon>Bacteria</taxon>
        <taxon>Bacillati</taxon>
        <taxon>Actinomycetota</taxon>
        <taxon>Actinomycetes</taxon>
        <taxon>Micromonosporales</taxon>
        <taxon>Micromonosporaceae</taxon>
        <taxon>Actinorhabdospora</taxon>
    </lineage>
</organism>
<dbReference type="Gene3D" id="3.40.50.1820">
    <property type="entry name" value="alpha/beta hydrolase"/>
    <property type="match status" value="1"/>
</dbReference>
<sequence>MTYTEKIVPGAVELWTESFGDPRDPAILLVMGSMSQGALWPDAFVGRLAAAGHHVIRYDHRDTGRSGSVDFERDPYTWADVRDDIVRVMDAYGLDRADIVAHSAGGLLAQWLAVAAPELVRTLTVIGSSPLGGREGLVLMAAIMGTEGPGTGLPAPREEWLAHIRSAMTATPPSNHRELIDSLVADARALHGDLPFDEDAERAVQEKLVARSRDLSKLVNHRLAAAADMEFEPVGRLGEITAPTLVVEGTAEPVKPGHGRLIAEAIPGAELLMIEGMGHTLPPEVHAELADAILKHVR</sequence>
<keyword evidence="2" id="KW-0378">Hydrolase</keyword>
<dbReference type="PANTHER" id="PTHR43433:SF5">
    <property type="entry name" value="AB HYDROLASE-1 DOMAIN-CONTAINING PROTEIN"/>
    <property type="match status" value="1"/>
</dbReference>
<dbReference type="PANTHER" id="PTHR43433">
    <property type="entry name" value="HYDROLASE, ALPHA/BETA FOLD FAMILY PROTEIN"/>
    <property type="match status" value="1"/>
</dbReference>
<keyword evidence="3" id="KW-1185">Reference proteome</keyword>
<protein>
    <submittedName>
        <fullName evidence="2">Hydrolase</fullName>
    </submittedName>
</protein>
<dbReference type="Proteomes" id="UP001165079">
    <property type="component" value="Unassembled WGS sequence"/>
</dbReference>
<dbReference type="InterPro" id="IPR050471">
    <property type="entry name" value="AB_hydrolase"/>
</dbReference>
<dbReference type="AlphaFoldDB" id="A0A9W6SS23"/>
<dbReference type="Pfam" id="PF00561">
    <property type="entry name" value="Abhydrolase_1"/>
    <property type="match status" value="1"/>
</dbReference>
<name>A0A9W6SS23_9ACTN</name>
<accession>A0A9W6SS23</accession>
<reference evidence="2" key="1">
    <citation type="submission" date="2023-03" db="EMBL/GenBank/DDBJ databases">
        <title>Actinorhabdospora filicis NBRC 111898.</title>
        <authorList>
            <person name="Ichikawa N."/>
            <person name="Sato H."/>
            <person name="Tonouchi N."/>
        </authorList>
    </citation>
    <scope>NUCLEOTIDE SEQUENCE</scope>
    <source>
        <strain evidence="2">NBRC 111898</strain>
    </source>
</reference>
<evidence type="ECO:0000313" key="3">
    <source>
        <dbReference type="Proteomes" id="UP001165079"/>
    </source>
</evidence>
<evidence type="ECO:0000313" key="2">
    <source>
        <dbReference type="EMBL" id="GLZ79706.1"/>
    </source>
</evidence>
<dbReference type="InterPro" id="IPR000073">
    <property type="entry name" value="AB_hydrolase_1"/>
</dbReference>
<dbReference type="RefSeq" id="WP_285664855.1">
    <property type="nucleotide sequence ID" value="NZ_BSTX01000003.1"/>
</dbReference>
<proteinExistence type="predicted"/>
<evidence type="ECO:0000259" key="1">
    <source>
        <dbReference type="Pfam" id="PF00561"/>
    </source>
</evidence>
<dbReference type="GO" id="GO:0004806">
    <property type="term" value="F:triacylglycerol lipase activity"/>
    <property type="evidence" value="ECO:0007669"/>
    <property type="project" value="TreeGrafter"/>
</dbReference>
<dbReference type="SUPFAM" id="SSF53474">
    <property type="entry name" value="alpha/beta-Hydrolases"/>
    <property type="match status" value="1"/>
</dbReference>
<dbReference type="InterPro" id="IPR029058">
    <property type="entry name" value="AB_hydrolase_fold"/>
</dbReference>
<gene>
    <name evidence="2" type="ORF">Afil01_45130</name>
</gene>
<dbReference type="EMBL" id="BSTX01000003">
    <property type="protein sequence ID" value="GLZ79706.1"/>
    <property type="molecule type" value="Genomic_DNA"/>
</dbReference>
<feature type="domain" description="AB hydrolase-1" evidence="1">
    <location>
        <begin position="25"/>
        <end position="280"/>
    </location>
</feature>
<comment type="caution">
    <text evidence="2">The sequence shown here is derived from an EMBL/GenBank/DDBJ whole genome shotgun (WGS) entry which is preliminary data.</text>
</comment>
<dbReference type="GO" id="GO:0046503">
    <property type="term" value="P:glycerolipid catabolic process"/>
    <property type="evidence" value="ECO:0007669"/>
    <property type="project" value="TreeGrafter"/>
</dbReference>